<reference evidence="8 9" key="1">
    <citation type="submission" date="2016-10" db="EMBL/GenBank/DDBJ databases">
        <authorList>
            <person name="de Groot N.N."/>
        </authorList>
    </citation>
    <scope>NUCLEOTIDE SEQUENCE [LARGE SCALE GENOMIC DNA]</scope>
    <source>
        <strain evidence="8 9">WG14</strain>
    </source>
</reference>
<sequence>MEYDLLALTLNPSLDREFVIENFDSGNLFRINNPSNSDMEAGGKGINVSLMISDLGVSSINMGFLGGFIGNVIQSKLSIVKNITTNFIYCTEETRENIEIIDPLKNTITEINSMGPFINENDLAHFMKRYKSVISLVDHVLVSGSIPPGLPITIYSDLISYAKKQGKTTYMEANGPHFEETIRNNCPMVVKPDLRKSTRILGKNLETIEDYLEVGEKIIDYGARLVIMSYHVFGDMVFTKDGTWLFTATKEIERSHLFGAGDAFMSGIVTYLIKKGYDYLEAAKFGMAAAISSTNYIGKILGAEEEIEMCKSKFKVEKIR</sequence>
<evidence type="ECO:0000313" key="9">
    <source>
        <dbReference type="Proteomes" id="UP000199322"/>
    </source>
</evidence>
<protein>
    <submittedName>
        <fullName evidence="8">1-phosphofructokinase</fullName>
    </submittedName>
</protein>
<dbReference type="GO" id="GO:0008443">
    <property type="term" value="F:phosphofructokinase activity"/>
    <property type="evidence" value="ECO:0007669"/>
    <property type="project" value="TreeGrafter"/>
</dbReference>
<dbReference type="InterPro" id="IPR002173">
    <property type="entry name" value="Carboh/pur_kinase_PfkB_CS"/>
</dbReference>
<organism evidence="8 9">
    <name type="scientific">Geotoga petraea</name>
    <dbReference type="NCBI Taxonomy" id="28234"/>
    <lineage>
        <taxon>Bacteria</taxon>
        <taxon>Thermotogati</taxon>
        <taxon>Thermotogota</taxon>
        <taxon>Thermotogae</taxon>
        <taxon>Petrotogales</taxon>
        <taxon>Petrotogaceae</taxon>
        <taxon>Geotoga</taxon>
    </lineage>
</organism>
<dbReference type="GO" id="GO:0005524">
    <property type="term" value="F:ATP binding"/>
    <property type="evidence" value="ECO:0007669"/>
    <property type="project" value="UniProtKB-KW"/>
</dbReference>
<dbReference type="Gene3D" id="3.40.1190.20">
    <property type="match status" value="1"/>
</dbReference>
<dbReference type="PIRSF" id="PIRSF000535">
    <property type="entry name" value="1PFK/6PFK/LacC"/>
    <property type="match status" value="1"/>
</dbReference>
<name>A0A1G6MVD1_9BACT</name>
<feature type="domain" description="Carbohydrate kinase PfkB" evidence="7">
    <location>
        <begin position="36"/>
        <end position="300"/>
    </location>
</feature>
<evidence type="ECO:0000256" key="3">
    <source>
        <dbReference type="ARBA" id="ARBA00022741"/>
    </source>
</evidence>
<dbReference type="SUPFAM" id="SSF53613">
    <property type="entry name" value="Ribokinase-like"/>
    <property type="match status" value="1"/>
</dbReference>
<evidence type="ECO:0000259" key="7">
    <source>
        <dbReference type="Pfam" id="PF00294"/>
    </source>
</evidence>
<dbReference type="CDD" id="cd01164">
    <property type="entry name" value="FruK_PfkB_like"/>
    <property type="match status" value="1"/>
</dbReference>
<dbReference type="RefSeq" id="WP_091404019.1">
    <property type="nucleotide sequence ID" value="NZ_FMYV01000005.1"/>
</dbReference>
<dbReference type="Gene3D" id="2.20.150.10">
    <property type="entry name" value="putative 5-dehydro-2- deoxygluconokinase"/>
    <property type="match status" value="1"/>
</dbReference>
<dbReference type="PANTHER" id="PTHR46566:SF1">
    <property type="entry name" value="1-PHOSPHOFRUCTOKINASE"/>
    <property type="match status" value="1"/>
</dbReference>
<evidence type="ECO:0000256" key="4">
    <source>
        <dbReference type="ARBA" id="ARBA00022777"/>
    </source>
</evidence>
<keyword evidence="3" id="KW-0547">Nucleotide-binding</keyword>
<proteinExistence type="inferred from homology"/>
<evidence type="ECO:0000256" key="5">
    <source>
        <dbReference type="ARBA" id="ARBA00022840"/>
    </source>
</evidence>
<dbReference type="GO" id="GO:0005829">
    <property type="term" value="C:cytosol"/>
    <property type="evidence" value="ECO:0007669"/>
    <property type="project" value="TreeGrafter"/>
</dbReference>
<dbReference type="AlphaFoldDB" id="A0A1G6MVD1"/>
<keyword evidence="9" id="KW-1185">Reference proteome</keyword>
<dbReference type="EMBL" id="FMYV01000005">
    <property type="protein sequence ID" value="SDC58936.1"/>
    <property type="molecule type" value="Genomic_DNA"/>
</dbReference>
<dbReference type="InterPro" id="IPR029056">
    <property type="entry name" value="Ribokinase-like"/>
</dbReference>
<dbReference type="InterPro" id="IPR023314">
    <property type="entry name" value="Myo_inos_IolC-like_sf"/>
</dbReference>
<keyword evidence="2 6" id="KW-0808">Transferase</keyword>
<evidence type="ECO:0000256" key="2">
    <source>
        <dbReference type="ARBA" id="ARBA00022679"/>
    </source>
</evidence>
<dbReference type="InterPro" id="IPR017583">
    <property type="entry name" value="Tagatose/fructose_Pkinase"/>
</dbReference>
<dbReference type="Pfam" id="PF00294">
    <property type="entry name" value="PfkB"/>
    <property type="match status" value="1"/>
</dbReference>
<dbReference type="InterPro" id="IPR011611">
    <property type="entry name" value="PfkB_dom"/>
</dbReference>
<dbReference type="PROSITE" id="PS00583">
    <property type="entry name" value="PFKB_KINASES_1"/>
    <property type="match status" value="1"/>
</dbReference>
<evidence type="ECO:0000313" key="8">
    <source>
        <dbReference type="EMBL" id="SDC58936.1"/>
    </source>
</evidence>
<dbReference type="PANTHER" id="PTHR46566">
    <property type="entry name" value="1-PHOSPHOFRUCTOKINASE-RELATED"/>
    <property type="match status" value="1"/>
</dbReference>
<keyword evidence="5" id="KW-0067">ATP-binding</keyword>
<evidence type="ECO:0000256" key="6">
    <source>
        <dbReference type="PIRNR" id="PIRNR000535"/>
    </source>
</evidence>
<gene>
    <name evidence="8" type="ORF">SAMN04488588_1381</name>
</gene>
<comment type="similarity">
    <text evidence="1">Belongs to the carbohydrate kinase PfkB family.</text>
</comment>
<keyword evidence="4 8" id="KW-0418">Kinase</keyword>
<accession>A0A1G6MVD1</accession>
<dbReference type="STRING" id="28234.SAMN04488588_1381"/>
<evidence type="ECO:0000256" key="1">
    <source>
        <dbReference type="ARBA" id="ARBA00010688"/>
    </source>
</evidence>
<dbReference type="Proteomes" id="UP000199322">
    <property type="component" value="Unassembled WGS sequence"/>
</dbReference>